<evidence type="ECO:0000259" key="7">
    <source>
        <dbReference type="SMART" id="SM00849"/>
    </source>
</evidence>
<dbReference type="EMBL" id="WPAF01000006">
    <property type="protein sequence ID" value="KAF0134658.1"/>
    <property type="molecule type" value="Genomic_DNA"/>
</dbReference>
<feature type="transmembrane region" description="Helical" evidence="6">
    <location>
        <begin position="87"/>
        <end position="112"/>
    </location>
</feature>
<dbReference type="PANTHER" id="PTHR30619:SF1">
    <property type="entry name" value="RECOMBINATION PROTEIN 2"/>
    <property type="match status" value="1"/>
</dbReference>
<name>A0A833L4C2_UNCSA</name>
<evidence type="ECO:0000256" key="2">
    <source>
        <dbReference type="ARBA" id="ARBA00022475"/>
    </source>
</evidence>
<evidence type="ECO:0000256" key="6">
    <source>
        <dbReference type="SAM" id="Phobius"/>
    </source>
</evidence>
<dbReference type="GO" id="GO:0005886">
    <property type="term" value="C:plasma membrane"/>
    <property type="evidence" value="ECO:0007669"/>
    <property type="project" value="UniProtKB-SubCell"/>
</dbReference>
<keyword evidence="2" id="KW-1003">Cell membrane</keyword>
<evidence type="ECO:0000256" key="1">
    <source>
        <dbReference type="ARBA" id="ARBA00004651"/>
    </source>
</evidence>
<feature type="transmembrane region" description="Helical" evidence="6">
    <location>
        <begin position="186"/>
        <end position="203"/>
    </location>
</feature>
<evidence type="ECO:0000313" key="9">
    <source>
        <dbReference type="Proteomes" id="UP000488506"/>
    </source>
</evidence>
<comment type="subcellular location">
    <subcellularLocation>
        <location evidence="1">Cell membrane</location>
        <topology evidence="1">Multi-pass membrane protein</topology>
    </subcellularLocation>
</comment>
<comment type="caution">
    <text evidence="8">The sequence shown here is derived from an EMBL/GenBank/DDBJ whole genome shotgun (WGS) entry which is preliminary data.</text>
</comment>
<dbReference type="InterPro" id="IPR036866">
    <property type="entry name" value="RibonucZ/Hydroxyglut_hydro"/>
</dbReference>
<gene>
    <name evidence="8" type="ORF">FD145_489</name>
</gene>
<dbReference type="InterPro" id="IPR035681">
    <property type="entry name" value="ComA-like_MBL"/>
</dbReference>
<organism evidence="8 9">
    <name type="scientific">Candidatus Saganbacteria bacterium</name>
    <dbReference type="NCBI Taxonomy" id="2575572"/>
    <lineage>
        <taxon>Bacteria</taxon>
        <taxon>Bacillati</taxon>
        <taxon>Saganbacteria</taxon>
    </lineage>
</organism>
<dbReference type="Proteomes" id="UP000488506">
    <property type="component" value="Unassembled WGS sequence"/>
</dbReference>
<dbReference type="NCBIfam" id="TIGR00361">
    <property type="entry name" value="ComEC_Rec2"/>
    <property type="match status" value="1"/>
</dbReference>
<feature type="transmembrane region" description="Helical" evidence="6">
    <location>
        <begin position="304"/>
        <end position="326"/>
    </location>
</feature>
<dbReference type="NCBIfam" id="TIGR00360">
    <property type="entry name" value="ComEC_N-term"/>
    <property type="match status" value="1"/>
</dbReference>
<dbReference type="InterPro" id="IPR001279">
    <property type="entry name" value="Metallo-B-lactamas"/>
</dbReference>
<evidence type="ECO:0000256" key="4">
    <source>
        <dbReference type="ARBA" id="ARBA00022989"/>
    </source>
</evidence>
<feature type="transmembrane region" description="Helical" evidence="6">
    <location>
        <begin position="338"/>
        <end position="355"/>
    </location>
</feature>
<dbReference type="SUPFAM" id="SSF56281">
    <property type="entry name" value="Metallo-hydrolase/oxidoreductase"/>
    <property type="match status" value="1"/>
</dbReference>
<feature type="transmembrane region" description="Helical" evidence="6">
    <location>
        <begin position="241"/>
        <end position="272"/>
    </location>
</feature>
<protein>
    <submittedName>
        <fullName evidence="8">Competence protein ComEC</fullName>
    </submittedName>
</protein>
<dbReference type="CDD" id="cd07731">
    <property type="entry name" value="ComA-like_MBL-fold"/>
    <property type="match status" value="1"/>
</dbReference>
<proteinExistence type="predicted"/>
<dbReference type="InterPro" id="IPR052159">
    <property type="entry name" value="Competence_DNA_uptake"/>
</dbReference>
<dbReference type="GO" id="GO:0030420">
    <property type="term" value="P:establishment of competence for transformation"/>
    <property type="evidence" value="ECO:0007669"/>
    <property type="project" value="InterPro"/>
</dbReference>
<dbReference type="Pfam" id="PF03772">
    <property type="entry name" value="Competence"/>
    <property type="match status" value="1"/>
</dbReference>
<dbReference type="PANTHER" id="PTHR30619">
    <property type="entry name" value="DNA INTERNALIZATION/COMPETENCE PROTEIN COMEC/REC2"/>
    <property type="match status" value="1"/>
</dbReference>
<dbReference type="Pfam" id="PF00753">
    <property type="entry name" value="Lactamase_B"/>
    <property type="match status" value="1"/>
</dbReference>
<evidence type="ECO:0000313" key="8">
    <source>
        <dbReference type="EMBL" id="KAF0134658.1"/>
    </source>
</evidence>
<feature type="domain" description="Metallo-beta-lactamase" evidence="7">
    <location>
        <begin position="371"/>
        <end position="572"/>
    </location>
</feature>
<dbReference type="InterPro" id="IPR004477">
    <property type="entry name" value="ComEC_N"/>
</dbReference>
<accession>A0A833L4C2</accession>
<feature type="transmembrane region" description="Helical" evidence="6">
    <location>
        <begin position="6"/>
        <end position="24"/>
    </location>
</feature>
<feature type="transmembrane region" description="Helical" evidence="6">
    <location>
        <begin position="279"/>
        <end position="298"/>
    </location>
</feature>
<keyword evidence="4 6" id="KW-1133">Transmembrane helix</keyword>
<dbReference type="Gene3D" id="3.60.15.10">
    <property type="entry name" value="Ribonuclease Z/Hydroxyacylglutathione hydrolase-like"/>
    <property type="match status" value="1"/>
</dbReference>
<keyword evidence="3 6" id="KW-0812">Transmembrane</keyword>
<evidence type="ECO:0000256" key="5">
    <source>
        <dbReference type="ARBA" id="ARBA00023136"/>
    </source>
</evidence>
<dbReference type="AlphaFoldDB" id="A0A833L4C2"/>
<dbReference type="InterPro" id="IPR004797">
    <property type="entry name" value="Competence_ComEC/Rec2"/>
</dbReference>
<keyword evidence="5 6" id="KW-0472">Membrane</keyword>
<feature type="transmembrane region" description="Helical" evidence="6">
    <location>
        <begin position="215"/>
        <end position="235"/>
    </location>
</feature>
<feature type="transmembrane region" description="Helical" evidence="6">
    <location>
        <begin position="118"/>
        <end position="141"/>
    </location>
</feature>
<sequence>MFKRPLVLIAIIYALLIILIRPQLSEEKLNKEKFEVPAIKAVNEQIIGLFSKTMPKPFDSLLGSIIFGSGASPIDNDLKEEFRKVGLIHLLVASGTQVSILIGVSLALLRYFNLPIGMSVAIISIINIMFAVMAGLGASIIRAGIMGEITLIGLLFNRESEIYTSMSLAALILMIVNPLIVFDLGFQLTFLATWALIYLAPKIEKRLIDRGYNKILAAMMSVSLAPILVTTPITLYNFNQFSIISFAANALVVPWVELLTITGFISSAIGFIFPPISGIINNILYLLLILLREIVFTFSKLPGAFFYVVSPPFIFILYYYVIMVLLVEGFMDKIKKKIALLVLICLIIWTAALSPTNALNELKISVIDVGQGDSIFIESPSGKNMLVDGGPKYKRSDAGIRYVLPFLHKKGINKIDIMVLTHPHDDHLGGLPSVIKDLSVGLVMDSGQAHTSKSYLEFLKLIDSKNIPYKLARAGMKIDLGEGVIGEILHPSEPLIEKSALNNNSVVIRLSYKKFSILLAGDAEREGEERILKAKGYNIKATILKAGHHGSKTSSSSDFIKSIKIALISVGEKNRFSHPHPSTIKRLNDLGIKYYRTDLNGNILVKTDGNNYIIETQK</sequence>
<dbReference type="SMART" id="SM00849">
    <property type="entry name" value="Lactamase_B"/>
    <property type="match status" value="1"/>
</dbReference>
<evidence type="ECO:0000256" key="3">
    <source>
        <dbReference type="ARBA" id="ARBA00022692"/>
    </source>
</evidence>
<reference evidence="8 9" key="1">
    <citation type="submission" date="2019-12" db="EMBL/GenBank/DDBJ databases">
        <authorList>
            <person name="Wolfe R."/>
            <person name="Danczak R."/>
            <person name="Wilkins M."/>
        </authorList>
    </citation>
    <scope>NUCLEOTIDE SEQUENCE [LARGE SCALE GENOMIC DNA]</scope>
    <source>
        <strain evidence="8">X2_MaxBin.013</strain>
    </source>
</reference>